<dbReference type="AlphaFoldDB" id="A0A6A5YYU4"/>
<evidence type="ECO:0000313" key="6">
    <source>
        <dbReference type="Proteomes" id="UP000799770"/>
    </source>
</evidence>
<dbReference type="GO" id="GO:0006654">
    <property type="term" value="P:phosphatidic acid biosynthetic process"/>
    <property type="evidence" value="ECO:0007669"/>
    <property type="project" value="TreeGrafter"/>
</dbReference>
<evidence type="ECO:0000256" key="4">
    <source>
        <dbReference type="RuleBase" id="RU000363"/>
    </source>
</evidence>
<evidence type="ECO:0000256" key="2">
    <source>
        <dbReference type="ARBA" id="ARBA00022857"/>
    </source>
</evidence>
<dbReference type="Pfam" id="PF00106">
    <property type="entry name" value="adh_short"/>
    <property type="match status" value="1"/>
</dbReference>
<dbReference type="PROSITE" id="PS00061">
    <property type="entry name" value="ADH_SHORT"/>
    <property type="match status" value="1"/>
</dbReference>
<evidence type="ECO:0000256" key="3">
    <source>
        <dbReference type="ARBA" id="ARBA00023002"/>
    </source>
</evidence>
<dbReference type="Proteomes" id="UP000799770">
    <property type="component" value="Unassembled WGS sequence"/>
</dbReference>
<protein>
    <submittedName>
        <fullName evidence="5">Oxidoreductase</fullName>
    </submittedName>
</protein>
<comment type="similarity">
    <text evidence="1 4">Belongs to the short-chain dehydrogenases/reductases (SDR) family.</text>
</comment>
<accession>A0A6A5YYU4</accession>
<dbReference type="GO" id="GO:0019433">
    <property type="term" value="P:triglyceride catabolic process"/>
    <property type="evidence" value="ECO:0007669"/>
    <property type="project" value="TreeGrafter"/>
</dbReference>
<dbReference type="PANTHER" id="PTHR44169">
    <property type="entry name" value="NADPH-DEPENDENT 1-ACYLDIHYDROXYACETONE PHOSPHATE REDUCTASE"/>
    <property type="match status" value="1"/>
</dbReference>
<dbReference type="PANTHER" id="PTHR44169:SF6">
    <property type="entry name" value="NADPH-DEPENDENT 1-ACYLDIHYDROXYACETONE PHOSPHATE REDUCTASE"/>
    <property type="match status" value="1"/>
</dbReference>
<keyword evidence="3" id="KW-0560">Oxidoreductase</keyword>
<dbReference type="GO" id="GO:0005783">
    <property type="term" value="C:endoplasmic reticulum"/>
    <property type="evidence" value="ECO:0007669"/>
    <property type="project" value="TreeGrafter"/>
</dbReference>
<dbReference type="InterPro" id="IPR036291">
    <property type="entry name" value="NAD(P)-bd_dom_sf"/>
</dbReference>
<dbReference type="PRINTS" id="PR00081">
    <property type="entry name" value="GDHRDH"/>
</dbReference>
<dbReference type="PRINTS" id="PR00080">
    <property type="entry name" value="SDRFAMILY"/>
</dbReference>
<dbReference type="InterPro" id="IPR020904">
    <property type="entry name" value="Sc_DH/Rdtase_CS"/>
</dbReference>
<dbReference type="InterPro" id="IPR002347">
    <property type="entry name" value="SDR_fam"/>
</dbReference>
<evidence type="ECO:0000256" key="1">
    <source>
        <dbReference type="ARBA" id="ARBA00006484"/>
    </source>
</evidence>
<gene>
    <name evidence="5" type="ORF">BDV96DRAFT_580528</name>
</gene>
<reference evidence="5" key="1">
    <citation type="journal article" date="2020" name="Stud. Mycol.">
        <title>101 Dothideomycetes genomes: a test case for predicting lifestyles and emergence of pathogens.</title>
        <authorList>
            <person name="Haridas S."/>
            <person name="Albert R."/>
            <person name="Binder M."/>
            <person name="Bloem J."/>
            <person name="Labutti K."/>
            <person name="Salamov A."/>
            <person name="Andreopoulos B."/>
            <person name="Baker S."/>
            <person name="Barry K."/>
            <person name="Bills G."/>
            <person name="Bluhm B."/>
            <person name="Cannon C."/>
            <person name="Castanera R."/>
            <person name="Culley D."/>
            <person name="Daum C."/>
            <person name="Ezra D."/>
            <person name="Gonzalez J."/>
            <person name="Henrissat B."/>
            <person name="Kuo A."/>
            <person name="Liang C."/>
            <person name="Lipzen A."/>
            <person name="Lutzoni F."/>
            <person name="Magnuson J."/>
            <person name="Mondo S."/>
            <person name="Nolan M."/>
            <person name="Ohm R."/>
            <person name="Pangilinan J."/>
            <person name="Park H.-J."/>
            <person name="Ramirez L."/>
            <person name="Alfaro M."/>
            <person name="Sun H."/>
            <person name="Tritt A."/>
            <person name="Yoshinaga Y."/>
            <person name="Zwiers L.-H."/>
            <person name="Turgeon B."/>
            <person name="Goodwin S."/>
            <person name="Spatafora J."/>
            <person name="Crous P."/>
            <person name="Grigoriev I."/>
        </authorList>
    </citation>
    <scope>NUCLEOTIDE SEQUENCE</scope>
    <source>
        <strain evidence="5">CBS 627.86</strain>
    </source>
</reference>
<keyword evidence="6" id="KW-1185">Reference proteome</keyword>
<proteinExistence type="inferred from homology"/>
<evidence type="ECO:0000313" key="5">
    <source>
        <dbReference type="EMBL" id="KAF2112332.1"/>
    </source>
</evidence>
<sequence length="275" mass="29197">MPKSVLITGCSAGGIGHALARSFASRGLTVFATARNPSSMVDLEQLPNVHLLSLNVTSTASVAMAVAAVKEKTGSLHYVVNNAGMGHYLPALDTDIEEAKKVMDVNFWGQLRVSQGFAPLLIASKGTIVNIGSIAAFMNRPYNCIYTASKAGGHALGEILRLELAPFGVKVLTVITGCIGTALHDKILPPKLIDGSIYSSLGGKLEDIANTKDPTDQDPESYAEGVVEDVLAGKTGKVWHGKNSSLIKYGHVLLPQFYIDYNMTSNSGLETLRKP</sequence>
<dbReference type="SUPFAM" id="SSF51735">
    <property type="entry name" value="NAD(P)-binding Rossmann-fold domains"/>
    <property type="match status" value="1"/>
</dbReference>
<dbReference type="GO" id="GO:0005811">
    <property type="term" value="C:lipid droplet"/>
    <property type="evidence" value="ECO:0007669"/>
    <property type="project" value="TreeGrafter"/>
</dbReference>
<dbReference type="GO" id="GO:0004806">
    <property type="term" value="F:triacylglycerol lipase activity"/>
    <property type="evidence" value="ECO:0007669"/>
    <property type="project" value="TreeGrafter"/>
</dbReference>
<dbReference type="OrthoDB" id="2102561at2759"/>
<keyword evidence="2" id="KW-0521">NADP</keyword>
<dbReference type="EMBL" id="ML977331">
    <property type="protein sequence ID" value="KAF2112332.1"/>
    <property type="molecule type" value="Genomic_DNA"/>
</dbReference>
<dbReference type="Gene3D" id="3.40.50.720">
    <property type="entry name" value="NAD(P)-binding Rossmann-like Domain"/>
    <property type="match status" value="1"/>
</dbReference>
<organism evidence="5 6">
    <name type="scientific">Lophiotrema nucula</name>
    <dbReference type="NCBI Taxonomy" id="690887"/>
    <lineage>
        <taxon>Eukaryota</taxon>
        <taxon>Fungi</taxon>
        <taxon>Dikarya</taxon>
        <taxon>Ascomycota</taxon>
        <taxon>Pezizomycotina</taxon>
        <taxon>Dothideomycetes</taxon>
        <taxon>Pleosporomycetidae</taxon>
        <taxon>Pleosporales</taxon>
        <taxon>Lophiotremataceae</taxon>
        <taxon>Lophiotrema</taxon>
    </lineage>
</organism>
<dbReference type="GO" id="GO:0000140">
    <property type="term" value="F:acylglycerone-phosphate reductase (NADP+) activity"/>
    <property type="evidence" value="ECO:0007669"/>
    <property type="project" value="TreeGrafter"/>
</dbReference>
<name>A0A6A5YYU4_9PLEO</name>